<protein>
    <submittedName>
        <fullName evidence="1">Uncharacterized protein</fullName>
    </submittedName>
</protein>
<evidence type="ECO:0000313" key="1">
    <source>
        <dbReference type="EMBL" id="EMH24212.1"/>
    </source>
</evidence>
<comment type="caution">
    <text evidence="1">The sequence shown here is derived from an EMBL/GenBank/DDBJ whole genome shotgun (WGS) entry which is preliminary data.</text>
</comment>
<sequence length="73" mass="8409">MGKQSLFKTPKLTLTHIKTHGVYCDPCSIKRNQVLSVIVVAHAVLRACRFYENRNIFQLFLTSVKKNCIIIFL</sequence>
<dbReference type="EMBL" id="APDV01000036">
    <property type="protein sequence ID" value="EMH24212.1"/>
    <property type="molecule type" value="Genomic_DNA"/>
</dbReference>
<dbReference type="HOGENOM" id="CLU_2699663_0_0_7"/>
<dbReference type="AlphaFoldDB" id="M3QY85"/>
<dbReference type="Proteomes" id="UP000012023">
    <property type="component" value="Unassembled WGS sequence"/>
</dbReference>
<name>M3QY85_HELPX</name>
<organism evidence="1 2">
    <name type="scientific">Helicobacter pylori GAM260BSi</name>
    <dbReference type="NCBI Taxonomy" id="1159046"/>
    <lineage>
        <taxon>Bacteria</taxon>
        <taxon>Pseudomonadati</taxon>
        <taxon>Campylobacterota</taxon>
        <taxon>Epsilonproteobacteria</taxon>
        <taxon>Campylobacterales</taxon>
        <taxon>Helicobacteraceae</taxon>
        <taxon>Helicobacter</taxon>
    </lineage>
</organism>
<dbReference type="PATRIC" id="fig|1159046.3.peg.654"/>
<reference evidence="1 2" key="1">
    <citation type="submission" date="2012-11" db="EMBL/GenBank/DDBJ databases">
        <authorList>
            <person name="Weinstock G."/>
            <person name="Sodergren E."/>
            <person name="Lobos E.A."/>
            <person name="Fulton L."/>
            <person name="Fulton R."/>
            <person name="Courtney L."/>
            <person name="Fronick C."/>
            <person name="O'Laughlin M."/>
            <person name="Godfrey J."/>
            <person name="Wilson R.M."/>
            <person name="Miner T."/>
            <person name="Farmer C."/>
            <person name="Delehaunty K."/>
            <person name="Cordes M."/>
            <person name="Minx P."/>
            <person name="Tomlinson C."/>
            <person name="Chen J."/>
            <person name="Wollam A."/>
            <person name="Pepin K.H."/>
            <person name="Bhonagiri V."/>
            <person name="Zhang X."/>
            <person name="Suruliraj S."/>
            <person name="Antonio M."/>
            <person name="Secka O."/>
            <person name="Thomas J."/>
            <person name="Warren W."/>
            <person name="Mitreva M."/>
            <person name="Mardis E.R."/>
            <person name="Wilson R.K."/>
        </authorList>
    </citation>
    <scope>NUCLEOTIDE SEQUENCE [LARGE SCALE GENOMIC DNA]</scope>
    <source>
        <strain evidence="1 2">GAM260BSi</strain>
    </source>
</reference>
<accession>M3QY85</accession>
<gene>
    <name evidence="1" type="ORF">HMPREF1418_00699</name>
</gene>
<evidence type="ECO:0000313" key="2">
    <source>
        <dbReference type="Proteomes" id="UP000012023"/>
    </source>
</evidence>
<proteinExistence type="predicted"/>